<proteinExistence type="predicted"/>
<feature type="region of interest" description="Disordered" evidence="1">
    <location>
        <begin position="1"/>
        <end position="54"/>
    </location>
</feature>
<dbReference type="SUPFAM" id="SSF49899">
    <property type="entry name" value="Concanavalin A-like lectins/glucanases"/>
    <property type="match status" value="1"/>
</dbReference>
<dbReference type="Pfam" id="PF13385">
    <property type="entry name" value="Laminin_G_3"/>
    <property type="match status" value="1"/>
</dbReference>
<dbReference type="EMBL" id="CAXAMM010007191">
    <property type="protein sequence ID" value="CAK9013516.1"/>
    <property type="molecule type" value="Genomic_DNA"/>
</dbReference>
<sequence length="521" mass="57942">MATAGPPQSFKPSAPGAPRAEPAERPTRRARSNVPIRARAREEREDSSPWLDSDVVPFGGQRWPSLGATISAQTRREVRQLLGQRLLENEYSGWQMPFPYELPSGEPCPVCALGECGDVNCPAYRPRRPEIRAQIEEAVLRHAAQRFANSGINTYVSVGAGLLAQDWMIIEKLRQQAAELQPSRVVFVDLQRAQPVIACEGKKLSAEEGGLDLAQLGFAGELGFEFSFSAVINFQGESCYGSRLFDFCNGVEEDNIYVEVLPGQHPSDAHGTLIFTVRRGGEEAQVAAAGAWIPNQPHSYLFTVSSTGVMRIYIDNQLAISQPGHPPERKVRTKLYLGRSSNSQVMFCGDMRKIQVWNHCVQPGNVDGLCSDESQRALNQFARWFANDLSVYTFGSFASYAAAAAEDSRFQADLLLQIDLHEEIDGFDDLAKKVLSSQGMAMSLAAPGRSWRREGAKVVQFEVECEALTHLEMQKRQPWVFFGPGKSGRNHFCEEESRYLRLSGWAPRTKRSTRSNRRSHG</sequence>
<evidence type="ECO:0000256" key="1">
    <source>
        <dbReference type="SAM" id="MobiDB-lite"/>
    </source>
</evidence>
<organism evidence="2 3">
    <name type="scientific">Durusdinium trenchii</name>
    <dbReference type="NCBI Taxonomy" id="1381693"/>
    <lineage>
        <taxon>Eukaryota</taxon>
        <taxon>Sar</taxon>
        <taxon>Alveolata</taxon>
        <taxon>Dinophyceae</taxon>
        <taxon>Suessiales</taxon>
        <taxon>Symbiodiniaceae</taxon>
        <taxon>Durusdinium</taxon>
    </lineage>
</organism>
<dbReference type="Gene3D" id="2.60.120.200">
    <property type="match status" value="1"/>
</dbReference>
<gene>
    <name evidence="2" type="ORF">SCF082_LOCUS11965</name>
</gene>
<name>A0ABP0JGM2_9DINO</name>
<protein>
    <submittedName>
        <fullName evidence="2">Uncharacterized protein</fullName>
    </submittedName>
</protein>
<evidence type="ECO:0000313" key="3">
    <source>
        <dbReference type="Proteomes" id="UP001642464"/>
    </source>
</evidence>
<dbReference type="InterPro" id="IPR013320">
    <property type="entry name" value="ConA-like_dom_sf"/>
</dbReference>
<comment type="caution">
    <text evidence="2">The sequence shown here is derived from an EMBL/GenBank/DDBJ whole genome shotgun (WGS) entry which is preliminary data.</text>
</comment>
<keyword evidence="3" id="KW-1185">Reference proteome</keyword>
<accession>A0ABP0JGM2</accession>
<evidence type="ECO:0000313" key="2">
    <source>
        <dbReference type="EMBL" id="CAK9013516.1"/>
    </source>
</evidence>
<dbReference type="Proteomes" id="UP001642464">
    <property type="component" value="Unassembled WGS sequence"/>
</dbReference>
<reference evidence="2 3" key="1">
    <citation type="submission" date="2024-02" db="EMBL/GenBank/DDBJ databases">
        <authorList>
            <person name="Chen Y."/>
            <person name="Shah S."/>
            <person name="Dougan E. K."/>
            <person name="Thang M."/>
            <person name="Chan C."/>
        </authorList>
    </citation>
    <scope>NUCLEOTIDE SEQUENCE [LARGE SCALE GENOMIC DNA]</scope>
</reference>